<keyword evidence="3" id="KW-1185">Reference proteome</keyword>
<protein>
    <submittedName>
        <fullName evidence="2">Uncharacterized protein</fullName>
    </submittedName>
</protein>
<keyword evidence="1" id="KW-1133">Transmembrane helix</keyword>
<evidence type="ECO:0000313" key="2">
    <source>
        <dbReference type="EMBL" id="CCV64818.1"/>
    </source>
</evidence>
<evidence type="ECO:0000256" key="1">
    <source>
        <dbReference type="SAM" id="Phobius"/>
    </source>
</evidence>
<dbReference type="AlphaFoldDB" id="U4KLP9"/>
<proteinExistence type="predicted"/>
<dbReference type="Proteomes" id="UP000032740">
    <property type="component" value="Chromosome"/>
</dbReference>
<sequence length="91" mass="10007">MKKGFKAYAVATQIIATLLGGGILGLFIAKVTKADSTKTAIYAGVGLVIGLFSGMVLIYQYIKTENIYEKRRKEALKQKEENDEKAQSVDF</sequence>
<dbReference type="HOGENOM" id="CLU_2597974_0_0_14"/>
<gene>
    <name evidence="2" type="ORF">BN85412410</name>
</gene>
<name>U4KLP9_ALTPJ</name>
<dbReference type="RefSeq" id="WP_030003701.1">
    <property type="nucleotide sequence ID" value="NC_022538.1"/>
</dbReference>
<dbReference type="OrthoDB" id="9937988at2"/>
<dbReference type="EMBL" id="FO681347">
    <property type="protein sequence ID" value="CCV64818.1"/>
    <property type="molecule type" value="Genomic_DNA"/>
</dbReference>
<keyword evidence="1" id="KW-0812">Transmembrane</keyword>
<dbReference type="STRING" id="1318466.BN85412410"/>
<accession>U4KLP9</accession>
<feature type="transmembrane region" description="Helical" evidence="1">
    <location>
        <begin position="40"/>
        <end position="62"/>
    </location>
</feature>
<dbReference type="KEGG" id="apal:BN85412410"/>
<feature type="transmembrane region" description="Helical" evidence="1">
    <location>
        <begin position="7"/>
        <end position="28"/>
    </location>
</feature>
<evidence type="ECO:0000313" key="3">
    <source>
        <dbReference type="Proteomes" id="UP000032740"/>
    </source>
</evidence>
<keyword evidence="1" id="KW-0472">Membrane</keyword>
<organism evidence="2 3">
    <name type="scientific">Alteracholeplasma palmae (strain ATCC 49389 / J233)</name>
    <name type="common">Acholeplasma palmae</name>
    <dbReference type="NCBI Taxonomy" id="1318466"/>
    <lineage>
        <taxon>Bacteria</taxon>
        <taxon>Bacillati</taxon>
        <taxon>Mycoplasmatota</taxon>
        <taxon>Mollicutes</taxon>
        <taxon>Acholeplasmatales</taxon>
        <taxon>Acholeplasmataceae</taxon>
        <taxon>Acholeplasma</taxon>
    </lineage>
</organism>
<reference evidence="2 3" key="1">
    <citation type="journal article" date="2013" name="J. Mol. Microbiol. Biotechnol.">
        <title>Analysis of the Complete Genomes of Acholeplasma brassicae , A. palmae and A. laidlawii and Their Comparison to the Obligate Parasites from ' Candidatus Phytoplasma'.</title>
        <authorList>
            <person name="Kube M."/>
            <person name="Siewert C."/>
            <person name="Migdoll A.M."/>
            <person name="Duduk B."/>
            <person name="Holz S."/>
            <person name="Rabus R."/>
            <person name="Seemuller E."/>
            <person name="Mitrovic J."/>
            <person name="Muller I."/>
            <person name="Buttner C."/>
            <person name="Reinhardt R."/>
        </authorList>
    </citation>
    <scope>NUCLEOTIDE SEQUENCE [LARGE SCALE GENOMIC DNA]</scope>
    <source>
        <strain evidence="2 3">J233</strain>
    </source>
</reference>